<dbReference type="PANTHER" id="PTHR31042">
    <property type="entry name" value="CORE-2/I-BRANCHING BETA-1,6-N-ACETYLGLUCOSAMINYLTRANSFERASE FAMILY PROTEIN-RELATED"/>
    <property type="match status" value="1"/>
</dbReference>
<dbReference type="GO" id="GO:0016020">
    <property type="term" value="C:membrane"/>
    <property type="evidence" value="ECO:0007669"/>
    <property type="project" value="UniProtKB-SubCell"/>
</dbReference>
<dbReference type="AlphaFoldDB" id="A0AB40B321"/>
<keyword evidence="2" id="KW-0328">Glycosyltransferase</keyword>
<sequence>MLFLNPASKHFKVHPQRLEMKVMMMREAREYCKPCIVSLLLLFISLSGVILGSHLIRHLTRLPSLDMKLSSSPSCNCSSGSSVSDDLWHTMEDEELLQRASMVVHDKDSDCQRPEKVAFLFLTRGRLPLGPLWEMFFIGQEKKLFYSIYVHPSPEFTEEPPKNSVFFRRRIPSKAVEWGRTSMVDAERRLLANALLDLSNQHFILLSETCIPLFNFSIVYQYITKSSLSFLSSYDDPKKTGRGRYNKLMMPVVTLQQWRKGSQWFHLQRKLAIEVVSDHRYYLVFKQHCRPPCYMDEHYLPTLVTMFFPECNSNRSITFVDWSRGGSHPVTFKHRDVSEKLLQSIRHGSNCIYNGHRTTLCFLFARKFDHSTLGPLVKIAPTILGLDL</sequence>
<dbReference type="InterPro" id="IPR003406">
    <property type="entry name" value="Glyco_trans_14"/>
</dbReference>
<evidence type="ECO:0000256" key="5">
    <source>
        <dbReference type="ARBA" id="ARBA00023180"/>
    </source>
</evidence>
<evidence type="ECO:0000313" key="6">
    <source>
        <dbReference type="Proteomes" id="UP001515500"/>
    </source>
</evidence>
<evidence type="ECO:0000256" key="1">
    <source>
        <dbReference type="ARBA" id="ARBA00004606"/>
    </source>
</evidence>
<accession>A0AB40B321</accession>
<evidence type="ECO:0000313" key="7">
    <source>
        <dbReference type="RefSeq" id="XP_039121646.1"/>
    </source>
</evidence>
<proteinExistence type="predicted"/>
<evidence type="ECO:0000256" key="4">
    <source>
        <dbReference type="ARBA" id="ARBA00023136"/>
    </source>
</evidence>
<dbReference type="InterPro" id="IPR044174">
    <property type="entry name" value="BC10-like"/>
</dbReference>
<keyword evidence="5" id="KW-0325">Glycoprotein</keyword>
<name>A0AB40B321_DIOCR</name>
<organism evidence="6 7">
    <name type="scientific">Dioscorea cayennensis subsp. rotundata</name>
    <name type="common">White Guinea yam</name>
    <name type="synonym">Dioscorea rotundata</name>
    <dbReference type="NCBI Taxonomy" id="55577"/>
    <lineage>
        <taxon>Eukaryota</taxon>
        <taxon>Viridiplantae</taxon>
        <taxon>Streptophyta</taxon>
        <taxon>Embryophyta</taxon>
        <taxon>Tracheophyta</taxon>
        <taxon>Spermatophyta</taxon>
        <taxon>Magnoliopsida</taxon>
        <taxon>Liliopsida</taxon>
        <taxon>Dioscoreales</taxon>
        <taxon>Dioscoreaceae</taxon>
        <taxon>Dioscorea</taxon>
    </lineage>
</organism>
<dbReference type="Proteomes" id="UP001515500">
    <property type="component" value="Chromosome 4"/>
</dbReference>
<evidence type="ECO:0000256" key="2">
    <source>
        <dbReference type="ARBA" id="ARBA00022676"/>
    </source>
</evidence>
<dbReference type="PANTHER" id="PTHR31042:SF77">
    <property type="entry name" value="GLYCOSYLTRANSFERASE"/>
    <property type="match status" value="1"/>
</dbReference>
<evidence type="ECO:0000256" key="3">
    <source>
        <dbReference type="ARBA" id="ARBA00022679"/>
    </source>
</evidence>
<keyword evidence="3" id="KW-0808">Transferase</keyword>
<keyword evidence="4" id="KW-0472">Membrane</keyword>
<comment type="subcellular location">
    <subcellularLocation>
        <location evidence="1">Membrane</location>
        <topology evidence="1">Single-pass type II membrane protein</topology>
    </subcellularLocation>
</comment>
<reference evidence="7" key="1">
    <citation type="submission" date="2025-08" db="UniProtKB">
        <authorList>
            <consortium name="RefSeq"/>
        </authorList>
    </citation>
    <scope>IDENTIFICATION</scope>
</reference>
<dbReference type="Pfam" id="PF02485">
    <property type="entry name" value="Branch"/>
    <property type="match status" value="1"/>
</dbReference>
<gene>
    <name evidence="7" type="primary">LOC120258336</name>
</gene>
<protein>
    <submittedName>
        <fullName evidence="7">Glycosyltransferase BC10-like</fullName>
    </submittedName>
</protein>
<keyword evidence="6" id="KW-1185">Reference proteome</keyword>
<dbReference type="RefSeq" id="XP_039121646.1">
    <property type="nucleotide sequence ID" value="XM_039265712.1"/>
</dbReference>
<dbReference type="GO" id="GO:0016757">
    <property type="term" value="F:glycosyltransferase activity"/>
    <property type="evidence" value="ECO:0007669"/>
    <property type="project" value="UniProtKB-KW"/>
</dbReference>
<dbReference type="GeneID" id="120258336"/>